<organism evidence="2 3">
    <name type="scientific">Thelohanellus kitauei</name>
    <name type="common">Myxosporean</name>
    <dbReference type="NCBI Taxonomy" id="669202"/>
    <lineage>
        <taxon>Eukaryota</taxon>
        <taxon>Metazoa</taxon>
        <taxon>Cnidaria</taxon>
        <taxon>Myxozoa</taxon>
        <taxon>Myxosporea</taxon>
        <taxon>Bivalvulida</taxon>
        <taxon>Platysporina</taxon>
        <taxon>Myxobolidae</taxon>
        <taxon>Thelohanellus</taxon>
    </lineage>
</organism>
<name>A0A0C2NB96_THEKT</name>
<evidence type="ECO:0000256" key="1">
    <source>
        <dbReference type="SAM" id="Phobius"/>
    </source>
</evidence>
<proteinExistence type="predicted"/>
<protein>
    <submittedName>
        <fullName evidence="2">Uncharacterized protein</fullName>
    </submittedName>
</protein>
<keyword evidence="1" id="KW-0812">Transmembrane</keyword>
<accession>A0A0C2NB96</accession>
<comment type="caution">
    <text evidence="2">The sequence shown here is derived from an EMBL/GenBank/DDBJ whole genome shotgun (WGS) entry which is preliminary data.</text>
</comment>
<sequence length="220" mass="25494">MTCSSHENSLFGVQIPSKIPTNGIVYHYHWFIVSSYLHITSLGIVYYYGDFSNSLMLLALTISINHYSPSYGIECESQNSACKNFKKDGVSYFLSSSNDNFCKEALRTTFSIWIHKRLYQEGIDNIRISHIRTIHTSVIHNRSNDPIWLNQRFFQQLWAKSFFTRVSICMEANSNLLQTLQPLLPTSIKNQLYLFLKQYLPNRPTASDHTAETAQTQQKY</sequence>
<keyword evidence="1" id="KW-1133">Transmembrane helix</keyword>
<dbReference type="EMBL" id="JWZT01001836">
    <property type="protein sequence ID" value="KII71202.1"/>
    <property type="molecule type" value="Genomic_DNA"/>
</dbReference>
<keyword evidence="3" id="KW-1185">Reference proteome</keyword>
<reference evidence="2 3" key="1">
    <citation type="journal article" date="2014" name="Genome Biol. Evol.">
        <title>The genome of the myxosporean Thelohanellus kitauei shows adaptations to nutrient acquisition within its fish host.</title>
        <authorList>
            <person name="Yang Y."/>
            <person name="Xiong J."/>
            <person name="Zhou Z."/>
            <person name="Huo F."/>
            <person name="Miao W."/>
            <person name="Ran C."/>
            <person name="Liu Y."/>
            <person name="Zhang J."/>
            <person name="Feng J."/>
            <person name="Wang M."/>
            <person name="Wang M."/>
            <person name="Wang L."/>
            <person name="Yao B."/>
        </authorList>
    </citation>
    <scope>NUCLEOTIDE SEQUENCE [LARGE SCALE GENOMIC DNA]</scope>
    <source>
        <strain evidence="2">Wuqing</strain>
    </source>
</reference>
<dbReference type="AlphaFoldDB" id="A0A0C2NB96"/>
<evidence type="ECO:0000313" key="2">
    <source>
        <dbReference type="EMBL" id="KII71202.1"/>
    </source>
</evidence>
<keyword evidence="1" id="KW-0472">Membrane</keyword>
<evidence type="ECO:0000313" key="3">
    <source>
        <dbReference type="Proteomes" id="UP000031668"/>
    </source>
</evidence>
<gene>
    <name evidence="2" type="ORF">RF11_09226</name>
</gene>
<dbReference type="Proteomes" id="UP000031668">
    <property type="component" value="Unassembled WGS sequence"/>
</dbReference>
<feature type="transmembrane region" description="Helical" evidence="1">
    <location>
        <begin position="28"/>
        <end position="48"/>
    </location>
</feature>